<sequence length="73" mass="8457">LQDECLKPELFNHLIEAKIIIENWRRHYNTERPHTSLGYRPPAPETFHPADPACAVWRLQPDRPSLGANPMVT</sequence>
<gene>
    <name evidence="2" type="ORF">SAMN06297382_2198</name>
</gene>
<keyword evidence="3" id="KW-1185">Reference proteome</keyword>
<proteinExistence type="predicted"/>
<feature type="non-terminal residue" evidence="2">
    <location>
        <position position="1"/>
    </location>
</feature>
<organism evidence="2 3">
    <name type="scientific">Amphiplicatus metriothermophilus</name>
    <dbReference type="NCBI Taxonomy" id="1519374"/>
    <lineage>
        <taxon>Bacteria</taxon>
        <taxon>Pseudomonadati</taxon>
        <taxon>Pseudomonadota</taxon>
        <taxon>Alphaproteobacteria</taxon>
        <taxon>Parvularculales</taxon>
        <taxon>Parvularculaceae</taxon>
        <taxon>Amphiplicatus</taxon>
    </lineage>
</organism>
<evidence type="ECO:0000313" key="3">
    <source>
        <dbReference type="Proteomes" id="UP000198346"/>
    </source>
</evidence>
<dbReference type="Pfam" id="PF13683">
    <property type="entry name" value="rve_3"/>
    <property type="match status" value="1"/>
</dbReference>
<dbReference type="Proteomes" id="UP000198346">
    <property type="component" value="Unassembled WGS sequence"/>
</dbReference>
<evidence type="ECO:0000313" key="2">
    <source>
        <dbReference type="EMBL" id="SNT74473.1"/>
    </source>
</evidence>
<accession>A0A239PWS2</accession>
<dbReference type="GO" id="GO:0015074">
    <property type="term" value="P:DNA integration"/>
    <property type="evidence" value="ECO:0007669"/>
    <property type="project" value="InterPro"/>
</dbReference>
<dbReference type="EMBL" id="FZQA01000005">
    <property type="protein sequence ID" value="SNT74473.1"/>
    <property type="molecule type" value="Genomic_DNA"/>
</dbReference>
<dbReference type="AlphaFoldDB" id="A0A239PWS2"/>
<dbReference type="RefSeq" id="WP_234993349.1">
    <property type="nucleotide sequence ID" value="NZ_FZQA01000005.1"/>
</dbReference>
<feature type="domain" description="Integrase catalytic" evidence="1">
    <location>
        <begin position="1"/>
        <end position="42"/>
    </location>
</feature>
<evidence type="ECO:0000259" key="1">
    <source>
        <dbReference type="Pfam" id="PF13683"/>
    </source>
</evidence>
<reference evidence="2 3" key="1">
    <citation type="submission" date="2017-07" db="EMBL/GenBank/DDBJ databases">
        <authorList>
            <person name="Sun Z.S."/>
            <person name="Albrecht U."/>
            <person name="Echele G."/>
            <person name="Lee C.C."/>
        </authorList>
    </citation>
    <scope>NUCLEOTIDE SEQUENCE [LARGE SCALE GENOMIC DNA]</scope>
    <source>
        <strain evidence="2 3">CGMCC 1.12710</strain>
    </source>
</reference>
<protein>
    <submittedName>
        <fullName evidence="2">Integrase core domain-containing protein</fullName>
    </submittedName>
</protein>
<dbReference type="InterPro" id="IPR001584">
    <property type="entry name" value="Integrase_cat-core"/>
</dbReference>
<name>A0A239PWS2_9PROT</name>